<dbReference type="InterPro" id="IPR027796">
    <property type="entry name" value="OTT_1508_deam-like"/>
</dbReference>
<accession>A0A2G7G7Z8</accession>
<evidence type="ECO:0000313" key="1">
    <source>
        <dbReference type="EMBL" id="PIG88201.1"/>
    </source>
</evidence>
<dbReference type="AlphaFoldDB" id="A0A2G7G7Z8"/>
<proteinExistence type="predicted"/>
<keyword evidence="2" id="KW-1185">Reference proteome</keyword>
<organism evidence="1 2">
    <name type="scientific">Aspergillus arachidicola</name>
    <dbReference type="NCBI Taxonomy" id="656916"/>
    <lineage>
        <taxon>Eukaryota</taxon>
        <taxon>Fungi</taxon>
        <taxon>Dikarya</taxon>
        <taxon>Ascomycota</taxon>
        <taxon>Pezizomycotina</taxon>
        <taxon>Eurotiomycetes</taxon>
        <taxon>Eurotiomycetidae</taxon>
        <taxon>Eurotiales</taxon>
        <taxon>Aspergillaceae</taxon>
        <taxon>Aspergillus</taxon>
        <taxon>Aspergillus subgen. Circumdati</taxon>
    </lineage>
</organism>
<dbReference type="EMBL" id="NEXV01000113">
    <property type="protein sequence ID" value="PIG88201.1"/>
    <property type="molecule type" value="Genomic_DNA"/>
</dbReference>
<protein>
    <submittedName>
        <fullName evidence="1">Uncharacterized protein</fullName>
    </submittedName>
</protein>
<reference evidence="1 2" key="1">
    <citation type="submission" date="2017-05" db="EMBL/GenBank/DDBJ databases">
        <title>Genome sequence for an aflatoxigenic pathogen of Argentinian peanut, Aspergillus arachidicola.</title>
        <authorList>
            <person name="Moore G."/>
            <person name="Beltz S.B."/>
            <person name="Mack B.M."/>
        </authorList>
    </citation>
    <scope>NUCLEOTIDE SEQUENCE [LARGE SCALE GENOMIC DNA]</scope>
    <source>
        <strain evidence="1 2">CBS 117610</strain>
    </source>
</reference>
<evidence type="ECO:0000313" key="2">
    <source>
        <dbReference type="Proteomes" id="UP000231358"/>
    </source>
</evidence>
<comment type="caution">
    <text evidence="1">The sequence shown here is derived from an EMBL/GenBank/DDBJ whole genome shotgun (WGS) entry which is preliminary data.</text>
</comment>
<dbReference type="Proteomes" id="UP000231358">
    <property type="component" value="Unassembled WGS sequence"/>
</dbReference>
<dbReference type="Pfam" id="PF14441">
    <property type="entry name" value="OTT_1508_deam"/>
    <property type="match status" value="1"/>
</dbReference>
<name>A0A2G7G7Z8_9EURO</name>
<sequence length="635" mass="71450">MPQTSDPAIVCAENIATLSLFHSIPVPPISNKVGLAPPDNEQYSLSFDRERKLAGTLAFLAHIKDDAEHIPAVCIEEDLDSFALNVILAVNKAKAHDGDDVIRRVQQGFEGIFKVLARISGESDESNNIKDQILSMVVSMCSCRILSRLRLSPTGRKPLKRSIKDTLNEAAIAFTRIDRRKLEDRNLLISMELLASKVKEARKLVDSWFRYQVTPRLVDLVHGLYQVYQVEQLPVIINLIPNRDMSPSARESFLNIVGKVSQYRNAARFLYRTAKTFPLVRKMRTVPVHLSQDAFSTPSLDGYAPDLLSKVVEGSPKGKQPKIFKEICRALDLGEQRATDQFSRQVKKSLKEAKIHAEVQIITYCELRSPASLPRVICSSKDACFLCNLFIQVYKKIYTPRSHGRLYPGWRLPRVPQLRELEQRFCQSLEDIFRESRTALLSTGRKTLYPCPNESTLFTLGVSGTTVNITPPKLNQTAQPGLAKHRRAAVPLNLSHCDAHSADKFVKPEVSDSDSTLSRPRYLCPEQQIAGSRSDVALLQGSKKLDSIGPEETSEFYCAGSLEMQVECIADLASFKFSIEWLNHEEAIKAREKGVSLPLIDAEHIEGEVTLCHSNTFYISRRDTVLKICWSREEE</sequence>
<gene>
    <name evidence="1" type="ORF">AARAC_010706</name>
</gene>